<dbReference type="GO" id="GO:0051301">
    <property type="term" value="P:cell division"/>
    <property type="evidence" value="ECO:0007669"/>
    <property type="project" value="UniProtKB-KW"/>
</dbReference>
<proteinExistence type="predicted"/>
<evidence type="ECO:0000256" key="1">
    <source>
        <dbReference type="ARBA" id="ARBA00023054"/>
    </source>
</evidence>
<name>A0ABS0YV62_9BACT</name>
<keyword evidence="1 2" id="KW-0175">Coiled coil</keyword>
<dbReference type="RefSeq" id="WP_199396296.1">
    <property type="nucleotide sequence ID" value="NZ_JAEMHK010000013.1"/>
</dbReference>
<feature type="coiled-coil region" evidence="2">
    <location>
        <begin position="13"/>
        <end position="47"/>
    </location>
</feature>
<comment type="caution">
    <text evidence="3">The sequence shown here is derived from an EMBL/GenBank/DDBJ whole genome shotgun (WGS) entry which is preliminary data.</text>
</comment>
<dbReference type="Proteomes" id="UP000641025">
    <property type="component" value="Unassembled WGS sequence"/>
</dbReference>
<sequence length="58" mass="6722">MSAELFNELEGRINSLINVVGELRLENDKLKKENSRLHEERVGFKARIDEILKKLEGV</sequence>
<dbReference type="Gene3D" id="1.20.5.340">
    <property type="match status" value="1"/>
</dbReference>
<dbReference type="Pfam" id="PF06005">
    <property type="entry name" value="ZapB"/>
    <property type="match status" value="1"/>
</dbReference>
<keyword evidence="3" id="KW-0131">Cell cycle</keyword>
<evidence type="ECO:0000313" key="3">
    <source>
        <dbReference type="EMBL" id="MBJ6801816.1"/>
    </source>
</evidence>
<dbReference type="EMBL" id="JAEMHK010000013">
    <property type="protein sequence ID" value="MBJ6801816.1"/>
    <property type="molecule type" value="Genomic_DNA"/>
</dbReference>
<gene>
    <name evidence="3" type="primary">zapB</name>
    <name evidence="3" type="ORF">JFN90_16940</name>
</gene>
<accession>A0ABS0YV62</accession>
<evidence type="ECO:0000313" key="4">
    <source>
        <dbReference type="Proteomes" id="UP000641025"/>
    </source>
</evidence>
<keyword evidence="3" id="KW-0132">Cell division</keyword>
<reference evidence="3 4" key="1">
    <citation type="submission" date="2020-12" db="EMBL/GenBank/DDBJ databases">
        <title>Geomonas sp. Red259, isolated from paddy soil.</title>
        <authorList>
            <person name="Xu Z."/>
            <person name="Zhang Z."/>
            <person name="Masuda Y."/>
            <person name="Itoh H."/>
            <person name="Senoo K."/>
        </authorList>
    </citation>
    <scope>NUCLEOTIDE SEQUENCE [LARGE SCALE GENOMIC DNA]</scope>
    <source>
        <strain evidence="3 4">Red259</strain>
    </source>
</reference>
<evidence type="ECO:0000256" key="2">
    <source>
        <dbReference type="SAM" id="Coils"/>
    </source>
</evidence>
<dbReference type="InterPro" id="IPR009252">
    <property type="entry name" value="Cell_div_ZapB"/>
</dbReference>
<keyword evidence="4" id="KW-1185">Reference proteome</keyword>
<organism evidence="3 4">
    <name type="scientific">Geomonas propionica</name>
    <dbReference type="NCBI Taxonomy" id="2798582"/>
    <lineage>
        <taxon>Bacteria</taxon>
        <taxon>Pseudomonadati</taxon>
        <taxon>Thermodesulfobacteriota</taxon>
        <taxon>Desulfuromonadia</taxon>
        <taxon>Geobacterales</taxon>
        <taxon>Geobacteraceae</taxon>
        <taxon>Geomonas</taxon>
    </lineage>
</organism>
<protein>
    <submittedName>
        <fullName evidence="3">Cell division protein ZapB</fullName>
    </submittedName>
</protein>